<dbReference type="PhylomeDB" id="A0A0G4F5C1"/>
<reference evidence="2 3" key="1">
    <citation type="submission" date="2014-11" db="EMBL/GenBank/DDBJ databases">
        <authorList>
            <person name="Zhu J."/>
            <person name="Qi W."/>
            <person name="Song R."/>
        </authorList>
    </citation>
    <scope>NUCLEOTIDE SEQUENCE [LARGE SCALE GENOMIC DNA]</scope>
</reference>
<dbReference type="Proteomes" id="UP000041254">
    <property type="component" value="Unassembled WGS sequence"/>
</dbReference>
<dbReference type="InterPro" id="IPR011333">
    <property type="entry name" value="SKP1/BTB/POZ_sf"/>
</dbReference>
<dbReference type="SUPFAM" id="SSF54534">
    <property type="entry name" value="FKBP-like"/>
    <property type="match status" value="1"/>
</dbReference>
<dbReference type="Gene3D" id="3.30.710.10">
    <property type="entry name" value="Potassium Channel Kv1.1, Chain A"/>
    <property type="match status" value="1"/>
</dbReference>
<dbReference type="AlphaFoldDB" id="A0A0G4F5C1"/>
<gene>
    <name evidence="2" type="ORF">Vbra_8818</name>
</gene>
<accession>A0A0G4F5C1</accession>
<organism evidence="2 3">
    <name type="scientific">Vitrella brassicaformis (strain CCMP3155)</name>
    <dbReference type="NCBI Taxonomy" id="1169540"/>
    <lineage>
        <taxon>Eukaryota</taxon>
        <taxon>Sar</taxon>
        <taxon>Alveolata</taxon>
        <taxon>Colpodellida</taxon>
        <taxon>Vitrellaceae</taxon>
        <taxon>Vitrella</taxon>
    </lineage>
</organism>
<dbReference type="InParanoid" id="A0A0G4F5C1"/>
<dbReference type="EMBL" id="CDMY01000373">
    <property type="protein sequence ID" value="CEM06923.1"/>
    <property type="molecule type" value="Genomic_DNA"/>
</dbReference>
<dbReference type="GO" id="GO:0003755">
    <property type="term" value="F:peptidyl-prolyl cis-trans isomerase activity"/>
    <property type="evidence" value="ECO:0007669"/>
    <property type="project" value="InterPro"/>
</dbReference>
<feature type="compositionally biased region" description="Basic and acidic residues" evidence="1">
    <location>
        <begin position="49"/>
        <end position="59"/>
    </location>
</feature>
<protein>
    <submittedName>
        <fullName evidence="2">Uncharacterized protein</fullName>
    </submittedName>
</protein>
<name>A0A0G4F5C1_VITBC</name>
<dbReference type="Gene3D" id="3.10.50.40">
    <property type="match status" value="1"/>
</dbReference>
<dbReference type="OrthoDB" id="431168at2759"/>
<evidence type="ECO:0000313" key="3">
    <source>
        <dbReference type="Proteomes" id="UP000041254"/>
    </source>
</evidence>
<keyword evidence="3" id="KW-1185">Reference proteome</keyword>
<dbReference type="InterPro" id="IPR046357">
    <property type="entry name" value="PPIase_dom_sf"/>
</dbReference>
<feature type="region of interest" description="Disordered" evidence="1">
    <location>
        <begin position="40"/>
        <end position="64"/>
    </location>
</feature>
<sequence>MQRAMQAELSAQKFSVISILNQLHVPTTKASDAIESLHKQIQQADDDAQQERQKHDASDASKASPDDVLLLNVGGAELRVKRQRLTQGGGVEGTLLATLFGGSSDDRFIKLTDRDNQEWIVIDMDSAAFKVIHKAILAAETIRSATHPTANTQASISHLLEDARRRNFTGLHDYWIRKMLSAIASAAAGTIGAVAEPKMRLSGNPKDLNDFVEAVGCFVTVFAAEKVRLEGEQEAARQRYKNVGNEIKAVTPFLRPLNGSESIRSVDVCGEKIATTQSTIDEMSDKLRNRFDMWSRPVEDVQADHVSRMVDHYRRKRLGASPAEMAVVLKMASATEQAAFDINAFMYGLTDESPKASKAHQTFGGLGQVPSTRQRQFDFAQMLNGVQYKIVQQGSGAKPTSNQRVKFDVIEWRDGFDGQDKIGEHRGPEHLVSSCAGWLQEVLTDMRVGEVRRLILPATLSGSGETVYIEYRLLASLVSITS</sequence>
<evidence type="ECO:0000256" key="1">
    <source>
        <dbReference type="SAM" id="MobiDB-lite"/>
    </source>
</evidence>
<dbReference type="VEuPathDB" id="CryptoDB:Vbra_8818"/>
<proteinExistence type="predicted"/>
<evidence type="ECO:0000313" key="2">
    <source>
        <dbReference type="EMBL" id="CEM06923.1"/>
    </source>
</evidence>